<evidence type="ECO:0000313" key="1">
    <source>
        <dbReference type="EMBL" id="AST57327.1"/>
    </source>
</evidence>
<name>A0A223HY66_THETR</name>
<sequence>MDKISYAVKLIKDGYKPYYFKPSKSIPATFDSKLTLISKDGDKKTIVFTGMEVSAADKAFMDYFTSEE</sequence>
<dbReference type="EMBL" id="CP016893">
    <property type="protein sequence ID" value="AST57327.1"/>
    <property type="molecule type" value="Genomic_DNA"/>
</dbReference>
<evidence type="ECO:0000313" key="2">
    <source>
        <dbReference type="Proteomes" id="UP000214975"/>
    </source>
</evidence>
<dbReference type="AlphaFoldDB" id="A0A223HY66"/>
<dbReference type="RefSeq" id="WP_013299057.1">
    <property type="nucleotide sequence ID" value="NZ_CP016893.1"/>
</dbReference>
<dbReference type="OMA" id="DGYKPYY"/>
<dbReference type="Proteomes" id="UP000214975">
    <property type="component" value="Chromosome"/>
</dbReference>
<protein>
    <submittedName>
        <fullName evidence="1">Phage-like element PBSX protein XkdF</fullName>
    </submittedName>
</protein>
<dbReference type="GeneID" id="93865438"/>
<organism evidence="1 2">
    <name type="scientific">Thermoanaerobacterium thermosaccharolyticum</name>
    <name type="common">Clostridium thermosaccharolyticum</name>
    <dbReference type="NCBI Taxonomy" id="1517"/>
    <lineage>
        <taxon>Bacteria</taxon>
        <taxon>Bacillati</taxon>
        <taxon>Bacillota</taxon>
        <taxon>Clostridia</taxon>
        <taxon>Thermoanaerobacterales</taxon>
        <taxon>Thermoanaerobacteraceae</taxon>
        <taxon>Thermoanaerobacterium</taxon>
    </lineage>
</organism>
<proteinExistence type="predicted"/>
<gene>
    <name evidence="1" type="ORF">Thert_01244</name>
</gene>
<reference evidence="1 2" key="1">
    <citation type="submission" date="2016-08" db="EMBL/GenBank/DDBJ databases">
        <title>A novel genetic cassette of butanologenic Thermoanaerobacterium thermosaccharolyticum that directly convert cellulose to butanol.</title>
        <authorList>
            <person name="Li T."/>
            <person name="He J."/>
        </authorList>
    </citation>
    <scope>NUCLEOTIDE SEQUENCE [LARGE SCALE GENOMIC DNA]</scope>
    <source>
        <strain evidence="1 2">TG57</strain>
    </source>
</reference>
<accession>A0A223HY66</accession>